<accession>A0A2G7TCL4</accession>
<proteinExistence type="predicted"/>
<gene>
    <name evidence="1" type="ORF">CTI11_04890</name>
</gene>
<protein>
    <submittedName>
        <fullName evidence="1">Uncharacterized protein</fullName>
    </submittedName>
</protein>
<sequence>MKATDTPPLLSLRVTDVAAMDDIYLVVEPGAERFGGSPTLIVHSMSRTWCAALPDADPLGALARMGPAKLREALEYSRPTSRLDSDRMRDLMTDMCAVIPLAVQQHIYRNPS</sequence>
<reference evidence="1" key="1">
    <citation type="submission" date="2017-10" db="EMBL/GenBank/DDBJ databases">
        <title>Chryseobacterium sp. B5 is a hydrocarbonoclastic and plant growth promoting bacterium.</title>
        <authorList>
            <person name="Thijs S."/>
            <person name="Gkorezis P."/>
            <person name="Van Hamme J."/>
        </authorList>
    </citation>
    <scope>NUCLEOTIDE SEQUENCE</scope>
    <source>
        <strain evidence="1">B5</strain>
    </source>
</reference>
<name>A0A2G7TCL4_9FLAO</name>
<dbReference type="AlphaFoldDB" id="A0A2G7TCL4"/>
<organism evidence="1">
    <name type="scientific">Chryseobacterium sp. B5</name>
    <dbReference type="NCBI Taxonomy" id="2050562"/>
    <lineage>
        <taxon>Bacteria</taxon>
        <taxon>Pseudomonadati</taxon>
        <taxon>Bacteroidota</taxon>
        <taxon>Flavobacteriia</taxon>
        <taxon>Flavobacteriales</taxon>
        <taxon>Weeksellaceae</taxon>
        <taxon>Chryseobacterium group</taxon>
        <taxon>Chryseobacterium</taxon>
    </lineage>
</organism>
<evidence type="ECO:0000313" key="1">
    <source>
        <dbReference type="EMBL" id="PII36783.1"/>
    </source>
</evidence>
<dbReference type="EMBL" id="PEKC01000011">
    <property type="protein sequence ID" value="PII36783.1"/>
    <property type="molecule type" value="Genomic_DNA"/>
</dbReference>
<comment type="caution">
    <text evidence="1">The sequence shown here is derived from an EMBL/GenBank/DDBJ whole genome shotgun (WGS) entry which is preliminary data.</text>
</comment>